<keyword evidence="1" id="KW-0812">Transmembrane</keyword>
<dbReference type="EMBL" id="GGEC01092627">
    <property type="protein sequence ID" value="MBX73111.1"/>
    <property type="molecule type" value="Transcribed_RNA"/>
</dbReference>
<name>A0A2P2R1R7_RHIMU</name>
<evidence type="ECO:0000256" key="1">
    <source>
        <dbReference type="SAM" id="Phobius"/>
    </source>
</evidence>
<keyword evidence="1" id="KW-1133">Transmembrane helix</keyword>
<sequence length="30" mass="3612">MSLNYMQLSFFCFCGLTKLLFLHYVFMTNV</sequence>
<evidence type="ECO:0000313" key="2">
    <source>
        <dbReference type="EMBL" id="MBX73111.1"/>
    </source>
</evidence>
<feature type="transmembrane region" description="Helical" evidence="1">
    <location>
        <begin position="6"/>
        <end position="26"/>
    </location>
</feature>
<protein>
    <submittedName>
        <fullName evidence="2">Uncharacterized protein</fullName>
    </submittedName>
</protein>
<proteinExistence type="predicted"/>
<reference evidence="2" key="1">
    <citation type="submission" date="2018-02" db="EMBL/GenBank/DDBJ databases">
        <title>Rhizophora mucronata_Transcriptome.</title>
        <authorList>
            <person name="Meera S.P."/>
            <person name="Sreeshan A."/>
            <person name="Augustine A."/>
        </authorList>
    </citation>
    <scope>NUCLEOTIDE SEQUENCE</scope>
    <source>
        <tissue evidence="2">Leaf</tissue>
    </source>
</reference>
<dbReference type="AlphaFoldDB" id="A0A2P2R1R7"/>
<accession>A0A2P2R1R7</accession>
<organism evidence="2">
    <name type="scientific">Rhizophora mucronata</name>
    <name type="common">Asiatic mangrove</name>
    <dbReference type="NCBI Taxonomy" id="61149"/>
    <lineage>
        <taxon>Eukaryota</taxon>
        <taxon>Viridiplantae</taxon>
        <taxon>Streptophyta</taxon>
        <taxon>Embryophyta</taxon>
        <taxon>Tracheophyta</taxon>
        <taxon>Spermatophyta</taxon>
        <taxon>Magnoliopsida</taxon>
        <taxon>eudicotyledons</taxon>
        <taxon>Gunneridae</taxon>
        <taxon>Pentapetalae</taxon>
        <taxon>rosids</taxon>
        <taxon>fabids</taxon>
        <taxon>Malpighiales</taxon>
        <taxon>Rhizophoraceae</taxon>
        <taxon>Rhizophora</taxon>
    </lineage>
</organism>
<keyword evidence="1" id="KW-0472">Membrane</keyword>